<dbReference type="GO" id="GO:0006508">
    <property type="term" value="P:proteolysis"/>
    <property type="evidence" value="ECO:0007669"/>
    <property type="project" value="InterPro"/>
</dbReference>
<accession>A0A5R8KKF4</accession>
<dbReference type="Gene3D" id="3.40.710.10">
    <property type="entry name" value="DD-peptidase/beta-lactamase superfamily"/>
    <property type="match status" value="1"/>
</dbReference>
<dbReference type="AlphaFoldDB" id="A0A5R8KKF4"/>
<keyword evidence="10" id="KW-0175">Coiled coil</keyword>
<dbReference type="SUPFAM" id="SSF56601">
    <property type="entry name" value="beta-lactamase/transpeptidase-like"/>
    <property type="match status" value="1"/>
</dbReference>
<comment type="caution">
    <text evidence="12">The sequence shown here is derived from an EMBL/GenBank/DDBJ whole genome shotgun (WGS) entry which is preliminary data.</text>
</comment>
<evidence type="ECO:0000256" key="2">
    <source>
        <dbReference type="ARBA" id="ARBA00022729"/>
    </source>
</evidence>
<dbReference type="PRINTS" id="PR00725">
    <property type="entry name" value="DADACBPTASE1"/>
</dbReference>
<keyword evidence="5" id="KW-0573">Peptidoglycan synthesis</keyword>
<dbReference type="OrthoDB" id="9791132at2"/>
<dbReference type="RefSeq" id="WP_138084404.1">
    <property type="nucleotide sequence ID" value="NZ_VAUV01000001.1"/>
</dbReference>
<gene>
    <name evidence="12" type="ORF">FEM03_01545</name>
</gene>
<dbReference type="EMBL" id="VAUV01000001">
    <property type="protein sequence ID" value="TLD72782.1"/>
    <property type="molecule type" value="Genomic_DNA"/>
</dbReference>
<evidence type="ECO:0000256" key="8">
    <source>
        <dbReference type="PIRSR" id="PIRSR618044-2"/>
    </source>
</evidence>
<evidence type="ECO:0000256" key="9">
    <source>
        <dbReference type="RuleBase" id="RU004016"/>
    </source>
</evidence>
<proteinExistence type="inferred from homology"/>
<evidence type="ECO:0000256" key="7">
    <source>
        <dbReference type="PIRSR" id="PIRSR618044-1"/>
    </source>
</evidence>
<evidence type="ECO:0000256" key="1">
    <source>
        <dbReference type="ARBA" id="ARBA00007164"/>
    </source>
</evidence>
<dbReference type="InterPro" id="IPR018044">
    <property type="entry name" value="Peptidase_S11"/>
</dbReference>
<feature type="binding site" evidence="8">
    <location>
        <position position="302"/>
    </location>
    <ligand>
        <name>substrate</name>
    </ligand>
</feature>
<organism evidence="12 13">
    <name type="scientific">Phragmitibacter flavus</name>
    <dbReference type="NCBI Taxonomy" id="2576071"/>
    <lineage>
        <taxon>Bacteria</taxon>
        <taxon>Pseudomonadati</taxon>
        <taxon>Verrucomicrobiota</taxon>
        <taxon>Verrucomicrobiia</taxon>
        <taxon>Verrucomicrobiales</taxon>
        <taxon>Verrucomicrobiaceae</taxon>
        <taxon>Phragmitibacter</taxon>
    </lineage>
</organism>
<keyword evidence="12" id="KW-0645">Protease</keyword>
<reference evidence="12 13" key="1">
    <citation type="submission" date="2019-05" db="EMBL/GenBank/DDBJ databases">
        <title>Verrucobacter flavum gen. nov., sp. nov. a new member of the family Verrucomicrobiaceae.</title>
        <authorList>
            <person name="Szuroczki S."/>
            <person name="Abbaszade G."/>
            <person name="Szabo A."/>
            <person name="Felfoldi T."/>
            <person name="Schumann P."/>
            <person name="Boka K."/>
            <person name="Keki Z."/>
            <person name="Toumi M."/>
            <person name="Toth E."/>
        </authorList>
    </citation>
    <scope>NUCLEOTIDE SEQUENCE [LARGE SCALE GENOMIC DNA]</scope>
    <source>
        <strain evidence="12 13">MG-N-17</strain>
    </source>
</reference>
<dbReference type="InterPro" id="IPR012338">
    <property type="entry name" value="Beta-lactam/transpept-like"/>
</dbReference>
<evidence type="ECO:0000313" key="12">
    <source>
        <dbReference type="EMBL" id="TLD72782.1"/>
    </source>
</evidence>
<dbReference type="InterPro" id="IPR001967">
    <property type="entry name" value="Peptidase_S11_N"/>
</dbReference>
<feature type="coiled-coil region" evidence="10">
    <location>
        <begin position="65"/>
        <end position="99"/>
    </location>
</feature>
<dbReference type="PANTHER" id="PTHR21581">
    <property type="entry name" value="D-ALANYL-D-ALANINE CARBOXYPEPTIDASE"/>
    <property type="match status" value="1"/>
</dbReference>
<evidence type="ECO:0000259" key="11">
    <source>
        <dbReference type="Pfam" id="PF00768"/>
    </source>
</evidence>
<comment type="similarity">
    <text evidence="1 9">Belongs to the peptidase S11 family.</text>
</comment>
<keyword evidence="13" id="KW-1185">Reference proteome</keyword>
<dbReference type="Pfam" id="PF00768">
    <property type="entry name" value="Peptidase_S11"/>
    <property type="match status" value="1"/>
</dbReference>
<feature type="domain" description="Peptidase S11 D-alanyl-D-alanine carboxypeptidase A N-terminal" evidence="11">
    <location>
        <begin position="108"/>
        <end position="332"/>
    </location>
</feature>
<sequence length="350" mass="38544">MPIATHKTLALTLILALNTLLPGCEDAGKVNLAVDALKERENQAVARETSTQERELELVARERKLAEETASLAAQKAELELLRVKLQEEIAKTEELQKTLALRAKRGPAPTVSAQRVLIIDPATDEILHEKNADLRGQVASTQKLLTALILVEEGNLDQIVTIEKRDTDAAPTKFGLKVGEQFTRRQLLTALLVRSFNDIAEALARDNAGSVAAFREKMNQRAAELGMNNSHFANPHGLPDESQYSTARDMAVVAKAADTWPVIREMVRNKTFDFKRSDGTVTTLTNTNRVMRSYPPCDGMKTGYTNAAGFCLISSGELNGRRRIVVVLNGQSRSVWTDSQALLEWSLKG</sequence>
<feature type="active site" evidence="7">
    <location>
        <position position="196"/>
    </location>
</feature>
<evidence type="ECO:0000256" key="5">
    <source>
        <dbReference type="ARBA" id="ARBA00022984"/>
    </source>
</evidence>
<dbReference type="GO" id="GO:0009252">
    <property type="term" value="P:peptidoglycan biosynthetic process"/>
    <property type="evidence" value="ECO:0007669"/>
    <property type="project" value="UniProtKB-KW"/>
</dbReference>
<dbReference type="GO" id="GO:0009002">
    <property type="term" value="F:serine-type D-Ala-D-Ala carboxypeptidase activity"/>
    <property type="evidence" value="ECO:0007669"/>
    <property type="project" value="InterPro"/>
</dbReference>
<evidence type="ECO:0000256" key="6">
    <source>
        <dbReference type="ARBA" id="ARBA00023316"/>
    </source>
</evidence>
<protein>
    <submittedName>
        <fullName evidence="12">D-alanyl-D-alanine carboxypeptidase</fullName>
    </submittedName>
</protein>
<dbReference type="Proteomes" id="UP000306196">
    <property type="component" value="Unassembled WGS sequence"/>
</dbReference>
<dbReference type="PANTHER" id="PTHR21581:SF6">
    <property type="entry name" value="TRAFFICKING PROTEIN PARTICLE COMPLEX SUBUNIT 12"/>
    <property type="match status" value="1"/>
</dbReference>
<keyword evidence="3" id="KW-0378">Hydrolase</keyword>
<evidence type="ECO:0000313" key="13">
    <source>
        <dbReference type="Proteomes" id="UP000306196"/>
    </source>
</evidence>
<dbReference type="GO" id="GO:0008360">
    <property type="term" value="P:regulation of cell shape"/>
    <property type="evidence" value="ECO:0007669"/>
    <property type="project" value="UniProtKB-KW"/>
</dbReference>
<evidence type="ECO:0000256" key="4">
    <source>
        <dbReference type="ARBA" id="ARBA00022960"/>
    </source>
</evidence>
<keyword evidence="2" id="KW-0732">Signal</keyword>
<keyword evidence="12" id="KW-0121">Carboxypeptidase</keyword>
<name>A0A5R8KKF4_9BACT</name>
<keyword evidence="4" id="KW-0133">Cell shape</keyword>
<feature type="active site" description="Proton acceptor" evidence="7">
    <location>
        <position position="144"/>
    </location>
</feature>
<evidence type="ECO:0000256" key="10">
    <source>
        <dbReference type="SAM" id="Coils"/>
    </source>
</evidence>
<evidence type="ECO:0000256" key="3">
    <source>
        <dbReference type="ARBA" id="ARBA00022801"/>
    </source>
</evidence>
<feature type="active site" description="Acyl-ester intermediate" evidence="7">
    <location>
        <position position="141"/>
    </location>
</feature>
<dbReference type="GO" id="GO:0071555">
    <property type="term" value="P:cell wall organization"/>
    <property type="evidence" value="ECO:0007669"/>
    <property type="project" value="UniProtKB-KW"/>
</dbReference>
<keyword evidence="6" id="KW-0961">Cell wall biogenesis/degradation</keyword>